<evidence type="ECO:0000313" key="2">
    <source>
        <dbReference type="EMBL" id="KAG0307846.1"/>
    </source>
</evidence>
<dbReference type="AlphaFoldDB" id="A0A9P6R169"/>
<feature type="region of interest" description="Disordered" evidence="1">
    <location>
        <begin position="94"/>
        <end position="123"/>
    </location>
</feature>
<evidence type="ECO:0000313" key="3">
    <source>
        <dbReference type="Proteomes" id="UP000738325"/>
    </source>
</evidence>
<comment type="caution">
    <text evidence="2">The sequence shown here is derived from an EMBL/GenBank/DDBJ whole genome shotgun (WGS) entry which is preliminary data.</text>
</comment>
<protein>
    <submittedName>
        <fullName evidence="2">Uncharacterized protein</fullName>
    </submittedName>
</protein>
<gene>
    <name evidence="2" type="ORF">BGZ99_001349</name>
</gene>
<feature type="compositionally biased region" description="Basic and acidic residues" evidence="1">
    <location>
        <begin position="112"/>
        <end position="123"/>
    </location>
</feature>
<evidence type="ECO:0000256" key="1">
    <source>
        <dbReference type="SAM" id="MobiDB-lite"/>
    </source>
</evidence>
<feature type="region of interest" description="Disordered" evidence="1">
    <location>
        <begin position="1"/>
        <end position="24"/>
    </location>
</feature>
<sequence length="177" mass="20561">HLMSEVQQLQDNKQRRSNKIRNSTAYHDHTRQLVILYVKALVDYKHQNDLRTFDPIQVREPDVFTFTIPSAGDAITLWGPAYADIMSYIENKKRKEEENQKSQADQAARTMEGLEPRQESEIEQRQKLDNLGAEELSNMETVYLQQIVDNMEAWNSSAPLPNRAVLIQRLKEAEMTS</sequence>
<dbReference type="Proteomes" id="UP000738325">
    <property type="component" value="Unassembled WGS sequence"/>
</dbReference>
<feature type="compositionally biased region" description="Polar residues" evidence="1">
    <location>
        <begin position="1"/>
        <end position="11"/>
    </location>
</feature>
<feature type="non-terminal residue" evidence="2">
    <location>
        <position position="1"/>
    </location>
</feature>
<proteinExistence type="predicted"/>
<name>A0A9P6R169_9FUNG</name>
<keyword evidence="3" id="KW-1185">Reference proteome</keyword>
<accession>A0A9P6R169</accession>
<reference evidence="2" key="1">
    <citation type="journal article" date="2020" name="Fungal Divers.">
        <title>Resolving the Mortierellaceae phylogeny through synthesis of multi-gene phylogenetics and phylogenomics.</title>
        <authorList>
            <person name="Vandepol N."/>
            <person name="Liber J."/>
            <person name="Desiro A."/>
            <person name="Na H."/>
            <person name="Kennedy M."/>
            <person name="Barry K."/>
            <person name="Grigoriev I.V."/>
            <person name="Miller A.N."/>
            <person name="O'Donnell K."/>
            <person name="Stajich J.E."/>
            <person name="Bonito G."/>
        </authorList>
    </citation>
    <scope>NUCLEOTIDE SEQUENCE</scope>
    <source>
        <strain evidence="2">REB-010B</strain>
    </source>
</reference>
<organism evidence="2 3">
    <name type="scientific">Dissophora globulifera</name>
    <dbReference type="NCBI Taxonomy" id="979702"/>
    <lineage>
        <taxon>Eukaryota</taxon>
        <taxon>Fungi</taxon>
        <taxon>Fungi incertae sedis</taxon>
        <taxon>Mucoromycota</taxon>
        <taxon>Mortierellomycotina</taxon>
        <taxon>Mortierellomycetes</taxon>
        <taxon>Mortierellales</taxon>
        <taxon>Mortierellaceae</taxon>
        <taxon>Dissophora</taxon>
    </lineage>
</organism>
<dbReference type="EMBL" id="JAAAIP010001330">
    <property type="protein sequence ID" value="KAG0307846.1"/>
    <property type="molecule type" value="Genomic_DNA"/>
</dbReference>